<protein>
    <recommendedName>
        <fullName evidence="4">Nucleotide exchange factor GrpE</fullName>
    </recommendedName>
</protein>
<feature type="region of interest" description="Disordered" evidence="1">
    <location>
        <begin position="1"/>
        <end position="73"/>
    </location>
</feature>
<evidence type="ECO:0000256" key="1">
    <source>
        <dbReference type="SAM" id="MobiDB-lite"/>
    </source>
</evidence>
<dbReference type="RefSeq" id="WP_311555669.1">
    <property type="nucleotide sequence ID" value="NZ_JAVREJ010000004.1"/>
</dbReference>
<keyword evidence="3" id="KW-1185">Reference proteome</keyword>
<feature type="compositionally biased region" description="Basic and acidic residues" evidence="1">
    <location>
        <begin position="63"/>
        <end position="73"/>
    </location>
</feature>
<feature type="compositionally biased region" description="Basic and acidic residues" evidence="1">
    <location>
        <begin position="32"/>
        <end position="52"/>
    </location>
</feature>
<evidence type="ECO:0008006" key="4">
    <source>
        <dbReference type="Google" id="ProtNLM"/>
    </source>
</evidence>
<proteinExistence type="predicted"/>
<sequence>MTTPDDGPRPDLDELAGTRAEPLPEEVAAGDVGDRRAEAEEILRDSEERIAEAAEGNAPGDAADEHRPSDEGV</sequence>
<name>A0ABU2N6T9_9PSEU</name>
<evidence type="ECO:0000313" key="3">
    <source>
        <dbReference type="Proteomes" id="UP001183202"/>
    </source>
</evidence>
<accession>A0ABU2N6T9</accession>
<feature type="compositionally biased region" description="Basic and acidic residues" evidence="1">
    <location>
        <begin position="1"/>
        <end position="12"/>
    </location>
</feature>
<reference evidence="3" key="1">
    <citation type="submission" date="2023-07" db="EMBL/GenBank/DDBJ databases">
        <title>30 novel species of actinomycetes from the DSMZ collection.</title>
        <authorList>
            <person name="Nouioui I."/>
        </authorList>
    </citation>
    <scope>NUCLEOTIDE SEQUENCE [LARGE SCALE GENOMIC DNA]</scope>
    <source>
        <strain evidence="3">DSM 45834</strain>
    </source>
</reference>
<evidence type="ECO:0000313" key="2">
    <source>
        <dbReference type="EMBL" id="MDT0349653.1"/>
    </source>
</evidence>
<dbReference type="EMBL" id="JAVREJ010000004">
    <property type="protein sequence ID" value="MDT0349653.1"/>
    <property type="molecule type" value="Genomic_DNA"/>
</dbReference>
<dbReference type="Proteomes" id="UP001183202">
    <property type="component" value="Unassembled WGS sequence"/>
</dbReference>
<comment type="caution">
    <text evidence="2">The sequence shown here is derived from an EMBL/GenBank/DDBJ whole genome shotgun (WGS) entry which is preliminary data.</text>
</comment>
<organism evidence="2 3">
    <name type="scientific">Pseudonocardia charpentierae</name>
    <dbReference type="NCBI Taxonomy" id="3075545"/>
    <lineage>
        <taxon>Bacteria</taxon>
        <taxon>Bacillati</taxon>
        <taxon>Actinomycetota</taxon>
        <taxon>Actinomycetes</taxon>
        <taxon>Pseudonocardiales</taxon>
        <taxon>Pseudonocardiaceae</taxon>
        <taxon>Pseudonocardia</taxon>
    </lineage>
</organism>
<gene>
    <name evidence="2" type="ORF">RM445_08970</name>
</gene>